<keyword evidence="5 8" id="KW-0812">Transmembrane</keyword>
<comment type="similarity">
    <text evidence="2 8">Belongs to the CorA metal ion transporter (MIT) (TC 1.A.35) family.</text>
</comment>
<evidence type="ECO:0000313" key="9">
    <source>
        <dbReference type="EMBL" id="MFD1890641.1"/>
    </source>
</evidence>
<evidence type="ECO:0000256" key="7">
    <source>
        <dbReference type="ARBA" id="ARBA00023136"/>
    </source>
</evidence>
<comment type="function">
    <text evidence="8">Mediates influx of magnesium ions.</text>
</comment>
<keyword evidence="4 8" id="KW-1003">Cell membrane</keyword>
<keyword evidence="8" id="KW-0406">Ion transport</keyword>
<reference evidence="10" key="1">
    <citation type="journal article" date="2019" name="Int. J. Syst. Evol. Microbiol.">
        <title>The Global Catalogue of Microorganisms (GCM) 10K type strain sequencing project: providing services to taxonomists for standard genome sequencing and annotation.</title>
        <authorList>
            <consortium name="The Broad Institute Genomics Platform"/>
            <consortium name="The Broad Institute Genome Sequencing Center for Infectious Disease"/>
            <person name="Wu L."/>
            <person name="Ma J."/>
        </authorList>
    </citation>
    <scope>NUCLEOTIDE SEQUENCE [LARGE SCALE GENOMIC DNA]</scope>
    <source>
        <strain evidence="10">CAIM 431</strain>
    </source>
</reference>
<dbReference type="InterPro" id="IPR004488">
    <property type="entry name" value="Mg/Co-transport_prot_CorA"/>
</dbReference>
<evidence type="ECO:0000256" key="6">
    <source>
        <dbReference type="ARBA" id="ARBA00022989"/>
    </source>
</evidence>
<keyword evidence="10" id="KW-1185">Reference proteome</keyword>
<dbReference type="NCBIfam" id="TIGR00383">
    <property type="entry name" value="corA"/>
    <property type="match status" value="1"/>
</dbReference>
<dbReference type="SUPFAM" id="SSF143865">
    <property type="entry name" value="CorA soluble domain-like"/>
    <property type="match status" value="1"/>
</dbReference>
<keyword evidence="3 8" id="KW-0813">Transport</keyword>
<feature type="transmembrane region" description="Helical" evidence="8">
    <location>
        <begin position="343"/>
        <end position="363"/>
    </location>
</feature>
<comment type="subcellular location">
    <subcellularLocation>
        <location evidence="1">Cell membrane</location>
        <topology evidence="1">Multi-pass membrane protein</topology>
    </subcellularLocation>
    <subcellularLocation>
        <location evidence="8">Membrane</location>
        <topology evidence="8">Multi-pass membrane protein</topology>
    </subcellularLocation>
</comment>
<organism evidence="9 10">
    <name type="scientific">Luteococcus peritonei</name>
    <dbReference type="NCBI Taxonomy" id="88874"/>
    <lineage>
        <taxon>Bacteria</taxon>
        <taxon>Bacillati</taxon>
        <taxon>Actinomycetota</taxon>
        <taxon>Actinomycetes</taxon>
        <taxon>Propionibacteriales</taxon>
        <taxon>Propionibacteriaceae</taxon>
        <taxon>Luteococcus</taxon>
    </lineage>
</organism>
<dbReference type="Gene3D" id="1.20.58.340">
    <property type="entry name" value="Magnesium transport protein CorA, transmembrane region"/>
    <property type="match status" value="2"/>
</dbReference>
<keyword evidence="8" id="KW-0460">Magnesium</keyword>
<dbReference type="Gene3D" id="3.30.460.20">
    <property type="entry name" value="CorA soluble domain-like"/>
    <property type="match status" value="1"/>
</dbReference>
<dbReference type="PANTHER" id="PTHR46494:SF1">
    <property type="entry name" value="CORA FAMILY METAL ION TRANSPORTER (EUROFUNG)"/>
    <property type="match status" value="1"/>
</dbReference>
<dbReference type="SUPFAM" id="SSF144083">
    <property type="entry name" value="Magnesium transport protein CorA, transmembrane region"/>
    <property type="match status" value="1"/>
</dbReference>
<sequence>MPDRSHRAPGRFIPGALVPARTASSVQRRGQRQWHTTPDSVAAWAWYVDGRRVDCEDMELASERAKDGEGFVWLGLKDPTDEDMSRFARQFDLHPLAIEDAVEGHTRSKLEQFDDTLFAVISTVAYVDHDKLPDADASEIVSTGQIMVFLGENFVMTVRRGENTPLRTLRKSLEASPTELAMGPAYVLYKVLDRIVDDYLQVVAEFDADIDEVEEDIFSAHGTTGIDRVYNVKRELIEFKRAVVPLGAPLQALATRSYPVVDEEVRAYFREVADHHTDARESILSFDEVLSTILQAGLARVSVADNQDMRRLSAVVAVLAVPTTLGAVYGMNFDNMPELHTQHGYFVVLAIMVLGMLGCVIFFRRKKWL</sequence>
<evidence type="ECO:0000256" key="5">
    <source>
        <dbReference type="ARBA" id="ARBA00022692"/>
    </source>
</evidence>
<evidence type="ECO:0000256" key="3">
    <source>
        <dbReference type="ARBA" id="ARBA00022448"/>
    </source>
</evidence>
<keyword evidence="7 8" id="KW-0472">Membrane</keyword>
<dbReference type="RefSeq" id="WP_343874029.1">
    <property type="nucleotide sequence ID" value="NZ_BAAAIX010000023.1"/>
</dbReference>
<feature type="transmembrane region" description="Helical" evidence="8">
    <location>
        <begin position="312"/>
        <end position="331"/>
    </location>
</feature>
<dbReference type="InterPro" id="IPR045863">
    <property type="entry name" value="CorA_TM1_TM2"/>
</dbReference>
<dbReference type="PANTHER" id="PTHR46494">
    <property type="entry name" value="CORA FAMILY METAL ION TRANSPORTER (EUROFUNG)"/>
    <property type="match status" value="1"/>
</dbReference>
<protein>
    <recommendedName>
        <fullName evidence="8">Magnesium transport protein CorA</fullName>
    </recommendedName>
</protein>
<comment type="caution">
    <text evidence="9">The sequence shown here is derived from an EMBL/GenBank/DDBJ whole genome shotgun (WGS) entry which is preliminary data.</text>
</comment>
<dbReference type="EMBL" id="JBHUFZ010000024">
    <property type="protein sequence ID" value="MFD1890641.1"/>
    <property type="molecule type" value="Genomic_DNA"/>
</dbReference>
<name>A0ABW4RWP1_9ACTN</name>
<evidence type="ECO:0000313" key="10">
    <source>
        <dbReference type="Proteomes" id="UP001597326"/>
    </source>
</evidence>
<accession>A0ABW4RWP1</accession>
<dbReference type="Proteomes" id="UP001597326">
    <property type="component" value="Unassembled WGS sequence"/>
</dbReference>
<evidence type="ECO:0000256" key="4">
    <source>
        <dbReference type="ARBA" id="ARBA00022475"/>
    </source>
</evidence>
<evidence type="ECO:0000256" key="1">
    <source>
        <dbReference type="ARBA" id="ARBA00004651"/>
    </source>
</evidence>
<dbReference type="InterPro" id="IPR002523">
    <property type="entry name" value="MgTranspt_CorA/ZnTranspt_ZntB"/>
</dbReference>
<proteinExistence type="inferred from homology"/>
<keyword evidence="6 8" id="KW-1133">Transmembrane helix</keyword>
<gene>
    <name evidence="8 9" type="primary">corA</name>
    <name evidence="9" type="ORF">ACFSCS_10690</name>
</gene>
<evidence type="ECO:0000256" key="8">
    <source>
        <dbReference type="RuleBase" id="RU362010"/>
    </source>
</evidence>
<evidence type="ECO:0000256" key="2">
    <source>
        <dbReference type="ARBA" id="ARBA00009765"/>
    </source>
</evidence>
<dbReference type="Pfam" id="PF01544">
    <property type="entry name" value="CorA"/>
    <property type="match status" value="1"/>
</dbReference>
<dbReference type="InterPro" id="IPR045861">
    <property type="entry name" value="CorA_cytoplasmic_dom"/>
</dbReference>
<dbReference type="CDD" id="cd12830">
    <property type="entry name" value="MtCorA-like"/>
    <property type="match status" value="1"/>
</dbReference>